<keyword evidence="3" id="KW-1133">Transmembrane helix</keyword>
<dbReference type="PANTHER" id="PTHR39344:SF1">
    <property type="entry name" value="UPF0182 PROTEIN SLL1060"/>
    <property type="match status" value="1"/>
</dbReference>
<dbReference type="GO" id="GO:0016020">
    <property type="term" value="C:membrane"/>
    <property type="evidence" value="ECO:0007669"/>
    <property type="project" value="InterPro"/>
</dbReference>
<evidence type="ECO:0000256" key="4">
    <source>
        <dbReference type="ARBA" id="ARBA00023136"/>
    </source>
</evidence>
<comment type="caution">
    <text evidence="5">The sequence shown here is derived from an EMBL/GenBank/DDBJ whole genome shotgun (WGS) entry which is preliminary data.</text>
</comment>
<accession>A0A1Y1RZS8</accession>
<keyword evidence="6" id="KW-1185">Reference proteome</keyword>
<name>A0A1Y1RZS8_9SPIO</name>
<keyword evidence="4" id="KW-0472">Membrane</keyword>
<dbReference type="EMBL" id="MWQY01000006">
    <property type="protein sequence ID" value="ORC36305.1"/>
    <property type="molecule type" value="Genomic_DNA"/>
</dbReference>
<dbReference type="PANTHER" id="PTHR39344">
    <property type="entry name" value="UPF0182 PROTEIN SLL1060"/>
    <property type="match status" value="1"/>
</dbReference>
<dbReference type="STRING" id="1963862.B4O97_06870"/>
<dbReference type="GO" id="GO:0005576">
    <property type="term" value="C:extracellular region"/>
    <property type="evidence" value="ECO:0007669"/>
    <property type="project" value="TreeGrafter"/>
</dbReference>
<dbReference type="AlphaFoldDB" id="A0A1Y1RZS8"/>
<dbReference type="InterPro" id="IPR005372">
    <property type="entry name" value="UPF0182"/>
</dbReference>
<keyword evidence="1" id="KW-1003">Cell membrane</keyword>
<evidence type="ECO:0000313" key="5">
    <source>
        <dbReference type="EMBL" id="ORC36305.1"/>
    </source>
</evidence>
<keyword evidence="2" id="KW-0812">Transmembrane</keyword>
<dbReference type="Proteomes" id="UP000192343">
    <property type="component" value="Unassembled WGS sequence"/>
</dbReference>
<reference evidence="5 6" key="1">
    <citation type="submission" date="2017-03" db="EMBL/GenBank/DDBJ databases">
        <title>Draft Genome sequence of Marispirochaeta sp. strain JC444.</title>
        <authorList>
            <person name="Shivani Y."/>
            <person name="Subhash Y."/>
            <person name="Sasikala C."/>
            <person name="Ramana C."/>
        </authorList>
    </citation>
    <scope>NUCLEOTIDE SEQUENCE [LARGE SCALE GENOMIC DNA]</scope>
    <source>
        <strain evidence="5 6">JC444</strain>
    </source>
</reference>
<evidence type="ECO:0000256" key="1">
    <source>
        <dbReference type="ARBA" id="ARBA00022475"/>
    </source>
</evidence>
<evidence type="ECO:0000256" key="2">
    <source>
        <dbReference type="ARBA" id="ARBA00022692"/>
    </source>
</evidence>
<proteinExistence type="predicted"/>
<sequence>MLVLPLNGTLLYVEPIYLQSETAAYPELRMVVLMHKDTMVYAETLDSALEKLYAAGSEAEAETGQSKTVTATASGDASGKEKQELIRQAAEAFDAYIQNTGSSDFDAAASELRRLQKLLNELTARD</sequence>
<evidence type="ECO:0000256" key="3">
    <source>
        <dbReference type="ARBA" id="ARBA00022989"/>
    </source>
</evidence>
<evidence type="ECO:0000313" key="6">
    <source>
        <dbReference type="Proteomes" id="UP000192343"/>
    </source>
</evidence>
<organism evidence="5 6">
    <name type="scientific">Marispirochaeta aestuarii</name>
    <dbReference type="NCBI Taxonomy" id="1963862"/>
    <lineage>
        <taxon>Bacteria</taxon>
        <taxon>Pseudomonadati</taxon>
        <taxon>Spirochaetota</taxon>
        <taxon>Spirochaetia</taxon>
        <taxon>Spirochaetales</taxon>
        <taxon>Spirochaetaceae</taxon>
        <taxon>Marispirochaeta</taxon>
    </lineage>
</organism>
<gene>
    <name evidence="5" type="ORF">B4O97_06870</name>
</gene>
<protein>
    <submittedName>
        <fullName evidence="5">Uncharacterized protein</fullName>
    </submittedName>
</protein>